<keyword evidence="2" id="KW-0547">Nucleotide-binding</keyword>
<dbReference type="NCBIfam" id="NF009891">
    <property type="entry name" value="PRK13351.1-1"/>
    <property type="match status" value="1"/>
</dbReference>
<dbReference type="Pfam" id="PF03764">
    <property type="entry name" value="EFG_IV"/>
    <property type="match status" value="1"/>
</dbReference>
<evidence type="ECO:0000259" key="4">
    <source>
        <dbReference type="PROSITE" id="PS51722"/>
    </source>
</evidence>
<dbReference type="Gene3D" id="3.40.50.300">
    <property type="entry name" value="P-loop containing nucleotide triphosphate hydrolases"/>
    <property type="match status" value="1"/>
</dbReference>
<dbReference type="InterPro" id="IPR014721">
    <property type="entry name" value="Ribsml_uS5_D2-typ_fold_subgr"/>
</dbReference>
<dbReference type="InterPro" id="IPR009022">
    <property type="entry name" value="EFG_III"/>
</dbReference>
<dbReference type="InterPro" id="IPR009000">
    <property type="entry name" value="Transl_B-barrel_sf"/>
</dbReference>
<dbReference type="NCBIfam" id="TIGR00484">
    <property type="entry name" value="EF-G"/>
    <property type="match status" value="1"/>
</dbReference>
<dbReference type="InterPro" id="IPR005225">
    <property type="entry name" value="Small_GTP-bd"/>
</dbReference>
<dbReference type="NCBIfam" id="TIGR00231">
    <property type="entry name" value="small_GTP"/>
    <property type="match status" value="1"/>
</dbReference>
<dbReference type="CDD" id="cd01434">
    <property type="entry name" value="EFG_mtEFG1_IV"/>
    <property type="match status" value="1"/>
</dbReference>
<feature type="domain" description="Tr-type G" evidence="4">
    <location>
        <begin position="7"/>
        <end position="280"/>
    </location>
</feature>
<organism evidence="5">
    <name type="scientific">hydrocarbon metagenome</name>
    <dbReference type="NCBI Taxonomy" id="938273"/>
    <lineage>
        <taxon>unclassified sequences</taxon>
        <taxon>metagenomes</taxon>
        <taxon>ecological metagenomes</taxon>
    </lineage>
</organism>
<proteinExistence type="inferred from homology"/>
<keyword evidence="3" id="KW-0342">GTP-binding</keyword>
<dbReference type="InterPro" id="IPR047872">
    <property type="entry name" value="EFG_IV"/>
</dbReference>
<dbReference type="PROSITE" id="PS51722">
    <property type="entry name" value="G_TR_2"/>
    <property type="match status" value="1"/>
</dbReference>
<accession>A0A0W8FTM2</accession>
<dbReference type="AlphaFoldDB" id="A0A0W8FTM2"/>
<dbReference type="InterPro" id="IPR035647">
    <property type="entry name" value="EFG_III/V"/>
</dbReference>
<evidence type="ECO:0000256" key="3">
    <source>
        <dbReference type="ARBA" id="ARBA00023134"/>
    </source>
</evidence>
<dbReference type="InterPro" id="IPR005517">
    <property type="entry name" value="Transl_elong_EFG/EF2_IV"/>
</dbReference>
<dbReference type="CDD" id="cd04088">
    <property type="entry name" value="EFG_mtEFG_II"/>
    <property type="match status" value="1"/>
</dbReference>
<dbReference type="NCBIfam" id="NF009379">
    <property type="entry name" value="PRK12740.1-3"/>
    <property type="match status" value="1"/>
</dbReference>
<dbReference type="Gene3D" id="3.30.230.10">
    <property type="match status" value="1"/>
</dbReference>
<dbReference type="InterPro" id="IPR020568">
    <property type="entry name" value="Ribosomal_Su5_D2-typ_SF"/>
</dbReference>
<gene>
    <name evidence="5" type="ORF">ASZ90_005905</name>
</gene>
<dbReference type="FunFam" id="2.40.30.10:FF:000006">
    <property type="entry name" value="Elongation factor G"/>
    <property type="match status" value="1"/>
</dbReference>
<dbReference type="SMART" id="SM00838">
    <property type="entry name" value="EFG_C"/>
    <property type="match status" value="1"/>
</dbReference>
<dbReference type="NCBIfam" id="NF009381">
    <property type="entry name" value="PRK12740.1-5"/>
    <property type="match status" value="1"/>
</dbReference>
<keyword evidence="5" id="KW-0648">Protein biosynthesis</keyword>
<dbReference type="CDD" id="cd03713">
    <property type="entry name" value="EFG_mtEFG_C"/>
    <property type="match status" value="1"/>
</dbReference>
<sequence length="694" mass="76627">MAKYESKSLRNLAIVGHGGTGKTSLCESLLFVSGKSERLGRVDDATSVMDFEPEEQKRRVSISLAANFVEWEKHKINFIDTPGDSNFAYDIKCSMSVVENTVIVVDAVGGVEFQTQKVWELAEEFKLPRMIFINRLDRERANFSTALESIKSKFKKKATPVCLPIGAEDKFNGIVDLIGMKAYVFSDNKGAGKAMDIPADIKDDVKLMRDSMVEDIAEADDELMNKYLETGELSDEELKAGLRKGVTSGSFIPVVCGSSIKGIGISFLLDLIVESFASPLDRGPIKGKKPKSDDIEERQPSEDAPFSAIVFKTIADPYAGRLTLFRVYSGTLNSDTPVYNSSRKITEKFGHVFFLEGKNQKQADVLIPGDIAGVAKLKETTTGDTLCNEKSPIIFEKVAVPPPIMSYAMEPKSRGDEDKIASSIHRLTEEDPTIVFTRNVETKEMILSGMGQVHIEVNIEKMKRKFGVEVNLNTPKIPYKETIKGKTNVQGKYKKQSGGRGQFGDCWIDIEPLPRGGGFEFHDKIVGGVIPGQYRPAVEKGIVEAAAKGVIAGYPVVDFKINLTFGSYHTVDSSEMAFKIAGSMAFQKGVMDCQPILLEPIVNIEIEVPDEYMGDVIGDLNSRRGRVQGMDSNGSNQVIKGQVPLAEILKYAPDLRSMTSGRGNFTYTHSHYEEVPAYIAEKIIAEYKKDKEEE</sequence>
<reference evidence="5" key="1">
    <citation type="journal article" date="2015" name="Proc. Natl. Acad. Sci. U.S.A.">
        <title>Networks of energetic and metabolic interactions define dynamics in microbial communities.</title>
        <authorList>
            <person name="Embree M."/>
            <person name="Liu J.K."/>
            <person name="Al-Bassam M.M."/>
            <person name="Zengler K."/>
        </authorList>
    </citation>
    <scope>NUCLEOTIDE SEQUENCE</scope>
</reference>
<dbReference type="Gene3D" id="3.30.70.870">
    <property type="entry name" value="Elongation Factor G (Translational Gtpase), domain 3"/>
    <property type="match status" value="1"/>
</dbReference>
<dbReference type="EMBL" id="LNQE01000853">
    <property type="protein sequence ID" value="KUG24271.1"/>
    <property type="molecule type" value="Genomic_DNA"/>
</dbReference>
<dbReference type="Pfam" id="PF00009">
    <property type="entry name" value="GTP_EFTU"/>
    <property type="match status" value="1"/>
</dbReference>
<dbReference type="SUPFAM" id="SSF54211">
    <property type="entry name" value="Ribosomal protein S5 domain 2-like"/>
    <property type="match status" value="1"/>
</dbReference>
<dbReference type="InterPro" id="IPR000795">
    <property type="entry name" value="T_Tr_GTP-bd_dom"/>
</dbReference>
<dbReference type="CDD" id="cd04170">
    <property type="entry name" value="EF-G_bact"/>
    <property type="match status" value="1"/>
</dbReference>
<name>A0A0W8FTM2_9ZZZZ</name>
<dbReference type="Pfam" id="PF22042">
    <property type="entry name" value="EF-G_D2"/>
    <property type="match status" value="1"/>
</dbReference>
<dbReference type="Pfam" id="PF00679">
    <property type="entry name" value="EFG_C"/>
    <property type="match status" value="1"/>
</dbReference>
<dbReference type="GO" id="GO:0003924">
    <property type="term" value="F:GTPase activity"/>
    <property type="evidence" value="ECO:0007669"/>
    <property type="project" value="InterPro"/>
</dbReference>
<protein>
    <submittedName>
        <fullName evidence="5">Translation elongation factor g-related</fullName>
    </submittedName>
</protein>
<dbReference type="GO" id="GO:0003746">
    <property type="term" value="F:translation elongation factor activity"/>
    <property type="evidence" value="ECO:0007669"/>
    <property type="project" value="UniProtKB-KW"/>
</dbReference>
<dbReference type="FunFam" id="3.30.70.870:FF:000016">
    <property type="entry name" value="Translation elongation factor G"/>
    <property type="match status" value="1"/>
</dbReference>
<dbReference type="SUPFAM" id="SSF54980">
    <property type="entry name" value="EF-G C-terminal domain-like"/>
    <property type="match status" value="2"/>
</dbReference>
<evidence type="ECO:0000256" key="2">
    <source>
        <dbReference type="ARBA" id="ARBA00022741"/>
    </source>
</evidence>
<dbReference type="PANTHER" id="PTHR43261:SF7">
    <property type="entry name" value="ELONGATION FACTOR G-LIKE PROTEIN"/>
    <property type="match status" value="1"/>
</dbReference>
<comment type="similarity">
    <text evidence="1">Belongs to the TRAFAC class translation factor GTPase superfamily. Classic translation factor GTPase family. EF-G/EF-2 subfamily.</text>
</comment>
<dbReference type="SMART" id="SM00889">
    <property type="entry name" value="EFG_IV"/>
    <property type="match status" value="1"/>
</dbReference>
<dbReference type="SUPFAM" id="SSF50447">
    <property type="entry name" value="Translation proteins"/>
    <property type="match status" value="1"/>
</dbReference>
<dbReference type="PANTHER" id="PTHR43261">
    <property type="entry name" value="TRANSLATION ELONGATION FACTOR G-RELATED"/>
    <property type="match status" value="1"/>
</dbReference>
<dbReference type="InterPro" id="IPR041095">
    <property type="entry name" value="EFG_II"/>
</dbReference>
<dbReference type="InterPro" id="IPR053905">
    <property type="entry name" value="EF-G-like_DII"/>
</dbReference>
<dbReference type="CDD" id="cd16262">
    <property type="entry name" value="EFG_III"/>
    <property type="match status" value="1"/>
</dbReference>
<dbReference type="Pfam" id="PF14492">
    <property type="entry name" value="EFG_III"/>
    <property type="match status" value="1"/>
</dbReference>
<keyword evidence="5" id="KW-0251">Elongation factor</keyword>
<dbReference type="SUPFAM" id="SSF52540">
    <property type="entry name" value="P-loop containing nucleoside triphosphate hydrolases"/>
    <property type="match status" value="1"/>
</dbReference>
<dbReference type="FunFam" id="3.30.230.10:FF:000003">
    <property type="entry name" value="Elongation factor G"/>
    <property type="match status" value="1"/>
</dbReference>
<dbReference type="GO" id="GO:0032790">
    <property type="term" value="P:ribosome disassembly"/>
    <property type="evidence" value="ECO:0007669"/>
    <property type="project" value="TreeGrafter"/>
</dbReference>
<dbReference type="InterPro" id="IPR027417">
    <property type="entry name" value="P-loop_NTPase"/>
</dbReference>
<dbReference type="GO" id="GO:0005525">
    <property type="term" value="F:GTP binding"/>
    <property type="evidence" value="ECO:0007669"/>
    <property type="project" value="UniProtKB-KW"/>
</dbReference>
<evidence type="ECO:0000313" key="5">
    <source>
        <dbReference type="EMBL" id="KUG24271.1"/>
    </source>
</evidence>
<dbReference type="Gene3D" id="3.30.70.240">
    <property type="match status" value="1"/>
</dbReference>
<dbReference type="InterPro" id="IPR035649">
    <property type="entry name" value="EFG_V"/>
</dbReference>
<evidence type="ECO:0000256" key="1">
    <source>
        <dbReference type="ARBA" id="ARBA00005870"/>
    </source>
</evidence>
<dbReference type="InterPro" id="IPR004540">
    <property type="entry name" value="Transl_elong_EFG/EF2"/>
</dbReference>
<dbReference type="FunFam" id="3.30.70.240:FF:000001">
    <property type="entry name" value="Elongation factor G"/>
    <property type="match status" value="1"/>
</dbReference>
<dbReference type="Gene3D" id="2.40.30.10">
    <property type="entry name" value="Translation factors"/>
    <property type="match status" value="1"/>
</dbReference>
<dbReference type="InterPro" id="IPR000640">
    <property type="entry name" value="EFG_V-like"/>
</dbReference>
<comment type="caution">
    <text evidence="5">The sequence shown here is derived from an EMBL/GenBank/DDBJ whole genome shotgun (WGS) entry which is preliminary data.</text>
</comment>